<feature type="region of interest" description="Disordered" evidence="1">
    <location>
        <begin position="1"/>
        <end position="30"/>
    </location>
</feature>
<evidence type="ECO:0000313" key="3">
    <source>
        <dbReference type="Proteomes" id="UP000576368"/>
    </source>
</evidence>
<sequence>MTEDQKQKTSMRMEENKNRKTRKGVGRKPKTDPAVYRYVVRLNSEENVKFDIQFQKSGLRERSKFIKAMIFGKEIKVVRIDKATMDYYVRLTNFYHQFQAIGNNYNQTVKAIKNNFGEKRAYALLRNLEKTTIDLVVLSKRIIMLTHEFEETYLIKKQREEE</sequence>
<name>A0A7X5YEQ4_9BACT</name>
<organism evidence="2 3">
    <name type="scientific">Butyricimonas paravirosa</name>
    <dbReference type="NCBI Taxonomy" id="1472417"/>
    <lineage>
        <taxon>Bacteria</taxon>
        <taxon>Pseudomonadati</taxon>
        <taxon>Bacteroidota</taxon>
        <taxon>Bacteroidia</taxon>
        <taxon>Bacteroidales</taxon>
        <taxon>Odoribacteraceae</taxon>
        <taxon>Butyricimonas</taxon>
    </lineage>
</organism>
<dbReference type="InterPro" id="IPR045788">
    <property type="entry name" value="MobC_2"/>
</dbReference>
<accession>A0A7X5YEQ4</accession>
<comment type="caution">
    <text evidence="2">The sequence shown here is derived from an EMBL/GenBank/DDBJ whole genome shotgun (WGS) entry which is preliminary data.</text>
</comment>
<evidence type="ECO:0000256" key="1">
    <source>
        <dbReference type="SAM" id="MobiDB-lite"/>
    </source>
</evidence>
<dbReference type="Pfam" id="PF19514">
    <property type="entry name" value="MobC_2"/>
    <property type="match status" value="1"/>
</dbReference>
<feature type="compositionally biased region" description="Basic and acidic residues" evidence="1">
    <location>
        <begin position="1"/>
        <end position="18"/>
    </location>
</feature>
<dbReference type="Proteomes" id="UP000576368">
    <property type="component" value="Unassembled WGS sequence"/>
</dbReference>
<dbReference type="NCBIfam" id="NF041324">
    <property type="entry name" value="Bacteroid_MobA"/>
    <property type="match status" value="1"/>
</dbReference>
<gene>
    <name evidence="2" type="ORF">GGR15_002078</name>
</gene>
<evidence type="ECO:0008006" key="4">
    <source>
        <dbReference type="Google" id="ProtNLM"/>
    </source>
</evidence>
<protein>
    <recommendedName>
        <fullName evidence="4">MobA protein</fullName>
    </recommendedName>
</protein>
<proteinExistence type="predicted"/>
<dbReference type="EMBL" id="JAATLI010000007">
    <property type="protein sequence ID" value="NJC18451.1"/>
    <property type="molecule type" value="Genomic_DNA"/>
</dbReference>
<reference evidence="2 3" key="1">
    <citation type="submission" date="2020-03" db="EMBL/GenBank/DDBJ databases">
        <title>Genomic Encyclopedia of Type Strains, Phase IV (KMG-IV): sequencing the most valuable type-strain genomes for metagenomic binning, comparative biology and taxonomic classification.</title>
        <authorList>
            <person name="Goeker M."/>
        </authorList>
    </citation>
    <scope>NUCLEOTIDE SEQUENCE [LARGE SCALE GENOMIC DNA]</scope>
    <source>
        <strain evidence="2 3">DSM 105722</strain>
    </source>
</reference>
<dbReference type="AlphaFoldDB" id="A0A7X5YEQ4"/>
<feature type="compositionally biased region" description="Basic residues" evidence="1">
    <location>
        <begin position="19"/>
        <end position="28"/>
    </location>
</feature>
<evidence type="ECO:0000313" key="2">
    <source>
        <dbReference type="EMBL" id="NJC18451.1"/>
    </source>
</evidence>